<dbReference type="PANTHER" id="PTHR36757">
    <property type="entry name" value="BNAANNG22500D PROTEIN"/>
    <property type="match status" value="1"/>
</dbReference>
<proteinExistence type="predicted"/>
<evidence type="ECO:0000313" key="1">
    <source>
        <dbReference type="EMBL" id="KAE9607536.1"/>
    </source>
</evidence>
<protein>
    <submittedName>
        <fullName evidence="1">Uncharacterized protein</fullName>
    </submittedName>
</protein>
<dbReference type="PANTHER" id="PTHR36757:SF4">
    <property type="entry name" value="DUF4005 DOMAIN-CONTAINING PROTEIN"/>
    <property type="match status" value="1"/>
</dbReference>
<gene>
    <name evidence="1" type="ORF">Lalb_Chr09g0331061</name>
</gene>
<accession>A0A6A4Q204</accession>
<reference evidence="2" key="1">
    <citation type="journal article" date="2020" name="Nat. Commun.">
        <title>Genome sequence of the cluster root forming white lupin.</title>
        <authorList>
            <person name="Hufnagel B."/>
            <person name="Marques A."/>
            <person name="Soriano A."/>
            <person name="Marques L."/>
            <person name="Divol F."/>
            <person name="Doumas P."/>
            <person name="Sallet E."/>
            <person name="Mancinotti D."/>
            <person name="Carrere S."/>
            <person name="Marande W."/>
            <person name="Arribat S."/>
            <person name="Keller J."/>
            <person name="Huneau C."/>
            <person name="Blein T."/>
            <person name="Aime D."/>
            <person name="Laguerre M."/>
            <person name="Taylor J."/>
            <person name="Schubert V."/>
            <person name="Nelson M."/>
            <person name="Geu-Flores F."/>
            <person name="Crespi M."/>
            <person name="Gallardo-Guerrero K."/>
            <person name="Delaux P.-M."/>
            <person name="Salse J."/>
            <person name="Berges H."/>
            <person name="Guyot R."/>
            <person name="Gouzy J."/>
            <person name="Peret B."/>
        </authorList>
    </citation>
    <scope>NUCLEOTIDE SEQUENCE [LARGE SCALE GENOMIC DNA]</scope>
    <source>
        <strain evidence="2">cv. Amiga</strain>
    </source>
</reference>
<name>A0A6A4Q204_LUPAL</name>
<dbReference type="OrthoDB" id="1106808at2759"/>
<comment type="caution">
    <text evidence="1">The sequence shown here is derived from an EMBL/GenBank/DDBJ whole genome shotgun (WGS) entry which is preliminary data.</text>
</comment>
<organism evidence="1 2">
    <name type="scientific">Lupinus albus</name>
    <name type="common">White lupine</name>
    <name type="synonym">Lupinus termis</name>
    <dbReference type="NCBI Taxonomy" id="3870"/>
    <lineage>
        <taxon>Eukaryota</taxon>
        <taxon>Viridiplantae</taxon>
        <taxon>Streptophyta</taxon>
        <taxon>Embryophyta</taxon>
        <taxon>Tracheophyta</taxon>
        <taxon>Spermatophyta</taxon>
        <taxon>Magnoliopsida</taxon>
        <taxon>eudicotyledons</taxon>
        <taxon>Gunneridae</taxon>
        <taxon>Pentapetalae</taxon>
        <taxon>rosids</taxon>
        <taxon>fabids</taxon>
        <taxon>Fabales</taxon>
        <taxon>Fabaceae</taxon>
        <taxon>Papilionoideae</taxon>
        <taxon>50 kb inversion clade</taxon>
        <taxon>genistoids sensu lato</taxon>
        <taxon>core genistoids</taxon>
        <taxon>Genisteae</taxon>
        <taxon>Lupinus</taxon>
    </lineage>
</organism>
<sequence length="202" mass="22815">MCSETTPLCLSFSYDISDQHDFTKKPDIPGKDADELFSNGMILPIMMQQERNATWKHTHYGESPYMKLPQRPFSPRIDKMKKKESIRKALDEKKTQSRSFWGFSRSRSLKCDTNKNLITYLPLMRSKSTDSNRPISLSSPSPSPSILNLYPVQKSASGKSYNNTLRISPVLNVPTPCISKGGASLFMLGSFLRVGKVKKSKN</sequence>
<dbReference type="AlphaFoldDB" id="A0A6A4Q204"/>
<dbReference type="EMBL" id="WOCE01000009">
    <property type="protein sequence ID" value="KAE9607536.1"/>
    <property type="molecule type" value="Genomic_DNA"/>
</dbReference>
<keyword evidence="2" id="KW-1185">Reference proteome</keyword>
<dbReference type="Proteomes" id="UP000447434">
    <property type="component" value="Chromosome 9"/>
</dbReference>
<evidence type="ECO:0000313" key="2">
    <source>
        <dbReference type="Proteomes" id="UP000447434"/>
    </source>
</evidence>